<feature type="domain" description="YqcC-like" evidence="1">
    <location>
        <begin position="5"/>
        <end position="97"/>
    </location>
</feature>
<organism evidence="2 3">
    <name type="scientific">Shewanella subflava</name>
    <dbReference type="NCBI Taxonomy" id="2986476"/>
    <lineage>
        <taxon>Bacteria</taxon>
        <taxon>Pseudomonadati</taxon>
        <taxon>Pseudomonadota</taxon>
        <taxon>Gammaproteobacteria</taxon>
        <taxon>Alteromonadales</taxon>
        <taxon>Shewanellaceae</taxon>
        <taxon>Shewanella</taxon>
    </lineage>
</organism>
<dbReference type="InterPro" id="IPR007384">
    <property type="entry name" value="UCP006257"/>
</dbReference>
<dbReference type="EMBL" id="JAPDMX010000033">
    <property type="protein sequence ID" value="MCW3174156.1"/>
    <property type="molecule type" value="Genomic_DNA"/>
</dbReference>
<dbReference type="InterPro" id="IPR023376">
    <property type="entry name" value="YqcC-like_dom"/>
</dbReference>
<evidence type="ECO:0000259" key="1">
    <source>
        <dbReference type="Pfam" id="PF04287"/>
    </source>
</evidence>
<reference evidence="2" key="1">
    <citation type="submission" date="2022-10" db="EMBL/GenBank/DDBJ databases">
        <title>Shewanella flava sp. nov, isolated from the estuary of the Fenhe River into the Yellow River.</title>
        <authorList>
            <person name="Li Y."/>
        </authorList>
    </citation>
    <scope>NUCLEOTIDE SEQUENCE</scope>
    <source>
        <strain evidence="2">FYR11-62</strain>
    </source>
</reference>
<dbReference type="Proteomes" id="UP001163714">
    <property type="component" value="Unassembled WGS sequence"/>
</dbReference>
<protein>
    <submittedName>
        <fullName evidence="2">YqcC family protein</fullName>
    </submittedName>
</protein>
<keyword evidence="3" id="KW-1185">Reference proteome</keyword>
<evidence type="ECO:0000313" key="2">
    <source>
        <dbReference type="EMBL" id="MCW3174156.1"/>
    </source>
</evidence>
<accession>A0ABT3IDL9</accession>
<dbReference type="PANTHER" id="PTHR39586:SF1">
    <property type="entry name" value="CYTOPLASMIC PROTEIN"/>
    <property type="match status" value="1"/>
</dbReference>
<dbReference type="Pfam" id="PF04287">
    <property type="entry name" value="DUF446"/>
    <property type="match status" value="1"/>
</dbReference>
<dbReference type="RefSeq" id="WP_264728741.1">
    <property type="nucleotide sequence ID" value="NZ_JAPDMX010000033.1"/>
</dbReference>
<dbReference type="PANTHER" id="PTHR39586">
    <property type="entry name" value="CYTOPLASMIC PROTEIN-RELATED"/>
    <property type="match status" value="1"/>
</dbReference>
<dbReference type="Gene3D" id="1.20.1440.40">
    <property type="entry name" value="YqcC-like"/>
    <property type="match status" value="1"/>
</dbReference>
<dbReference type="InterPro" id="IPR036814">
    <property type="entry name" value="YqcC-like_sf"/>
</dbReference>
<evidence type="ECO:0000313" key="3">
    <source>
        <dbReference type="Proteomes" id="UP001163714"/>
    </source>
</evidence>
<proteinExistence type="predicted"/>
<name>A0ABT3IDL9_9GAMM</name>
<dbReference type="PIRSF" id="PIRSF006257">
    <property type="entry name" value="UCP006257"/>
    <property type="match status" value="1"/>
</dbReference>
<comment type="caution">
    <text evidence="2">The sequence shown here is derived from an EMBL/GenBank/DDBJ whole genome shotgun (WGS) entry which is preliminary data.</text>
</comment>
<sequence>MSLTFLAELELQLKASSLWSTSQPSASAMASTAPFACDTLSFEQWLQFILMPKMRQLIITHSPLPTEMAIAPMAEQVWQNQPDKHLIINLLVKFDHLLANPHRTVQHHE</sequence>
<gene>
    <name evidence="2" type="ORF">OHT75_16915</name>
</gene>
<dbReference type="SUPFAM" id="SSF158452">
    <property type="entry name" value="YqcC-like"/>
    <property type="match status" value="1"/>
</dbReference>